<dbReference type="EMBL" id="CAEZYR010000018">
    <property type="protein sequence ID" value="CAB4734640.1"/>
    <property type="molecule type" value="Genomic_DNA"/>
</dbReference>
<dbReference type="InterPro" id="IPR018547">
    <property type="entry name" value="AbiEi_C"/>
</dbReference>
<evidence type="ECO:0000313" key="2">
    <source>
        <dbReference type="EMBL" id="CAB4734640.1"/>
    </source>
</evidence>
<reference evidence="4" key="1">
    <citation type="submission" date="2020-05" db="EMBL/GenBank/DDBJ databases">
        <authorList>
            <person name="Chiriac C."/>
            <person name="Salcher M."/>
            <person name="Ghai R."/>
            <person name="Kavagutti S V."/>
        </authorList>
    </citation>
    <scope>NUCLEOTIDE SEQUENCE</scope>
</reference>
<dbReference type="Pfam" id="PF09407">
    <property type="entry name" value="AbiEi_1"/>
    <property type="match status" value="1"/>
</dbReference>
<evidence type="ECO:0000313" key="5">
    <source>
        <dbReference type="EMBL" id="CAB4986430.1"/>
    </source>
</evidence>
<accession>A0A6J7IP29</accession>
<dbReference type="InterPro" id="IPR011335">
    <property type="entry name" value="Restrct_endonuc-II-like"/>
</dbReference>
<organism evidence="4">
    <name type="scientific">freshwater metagenome</name>
    <dbReference type="NCBI Taxonomy" id="449393"/>
    <lineage>
        <taxon>unclassified sequences</taxon>
        <taxon>metagenomes</taxon>
        <taxon>ecological metagenomes</taxon>
    </lineage>
</organism>
<proteinExistence type="predicted"/>
<gene>
    <name evidence="2" type="ORF">UFOPK2754_00733</name>
    <name evidence="3" type="ORF">UFOPK3139_02755</name>
    <name evidence="4" type="ORF">UFOPK3543_02756</name>
    <name evidence="5" type="ORF">UFOPK3967_00716</name>
</gene>
<dbReference type="AlphaFoldDB" id="A0A6J7IP29"/>
<sequence>MHRAIARHTGNNYGVISRARARQIGLSVRQIDMRLARGEWEAPVPGVYRIAAAPVVPRTALVVALTASGGIAAQRSAAELLGLQSGVPQVPEILIVEGGRYRGPGLVRRTTMLLPEDCTRRGGLPTTSVARTLFDLATVLSEFELEGVVNKAVASRQVTRVQLVDRFDALAGRGRRGTLAMRHVLDRLPAGAPALESHVELRILTVLRKFRVPLPDRQVKVRVNGHSYRLDLAYVAEKVLLEGDGFGVHSLRAVFESDRVRQNDLVRAGWRPLRYTDRALRRSPAAIAAEVRAVLSAAT</sequence>
<feature type="domain" description="AbiEi antitoxin C-terminal" evidence="1">
    <location>
        <begin position="65"/>
        <end position="144"/>
    </location>
</feature>
<dbReference type="EMBL" id="CAFABA010000159">
    <property type="protein sequence ID" value="CAB4836236.1"/>
    <property type="molecule type" value="Genomic_DNA"/>
</dbReference>
<evidence type="ECO:0000313" key="3">
    <source>
        <dbReference type="EMBL" id="CAB4836236.1"/>
    </source>
</evidence>
<dbReference type="EMBL" id="CAFBMH010000153">
    <property type="protein sequence ID" value="CAB4932719.1"/>
    <property type="molecule type" value="Genomic_DNA"/>
</dbReference>
<dbReference type="EMBL" id="CAFBOS010000030">
    <property type="protein sequence ID" value="CAB4986430.1"/>
    <property type="molecule type" value="Genomic_DNA"/>
</dbReference>
<protein>
    <submittedName>
        <fullName evidence="4">Unannotated protein</fullName>
    </submittedName>
</protein>
<evidence type="ECO:0000259" key="1">
    <source>
        <dbReference type="Pfam" id="PF09407"/>
    </source>
</evidence>
<name>A0A6J7IP29_9ZZZZ</name>
<dbReference type="SUPFAM" id="SSF52980">
    <property type="entry name" value="Restriction endonuclease-like"/>
    <property type="match status" value="1"/>
</dbReference>
<dbReference type="Gene3D" id="3.40.960.10">
    <property type="entry name" value="VSR Endonuclease"/>
    <property type="match status" value="1"/>
</dbReference>
<evidence type="ECO:0000313" key="4">
    <source>
        <dbReference type="EMBL" id="CAB4932719.1"/>
    </source>
</evidence>